<reference evidence="2" key="1">
    <citation type="submission" date="2021-04" db="EMBL/GenBank/DDBJ databases">
        <title>Genome sequence of Serratia sp. arafor3.</title>
        <authorList>
            <person name="Besaury L."/>
        </authorList>
    </citation>
    <scope>NUCLEOTIDE SEQUENCE</scope>
    <source>
        <strain evidence="2">Arafor3</strain>
    </source>
</reference>
<dbReference type="RefSeq" id="WP_248945443.1">
    <property type="nucleotide sequence ID" value="NZ_JAGQDC010000005.1"/>
</dbReference>
<evidence type="ECO:0000256" key="1">
    <source>
        <dbReference type="SAM" id="Phobius"/>
    </source>
</evidence>
<keyword evidence="3" id="KW-1185">Reference proteome</keyword>
<feature type="transmembrane region" description="Helical" evidence="1">
    <location>
        <begin position="48"/>
        <end position="68"/>
    </location>
</feature>
<keyword evidence="1" id="KW-1133">Transmembrane helix</keyword>
<comment type="caution">
    <text evidence="2">The sequence shown here is derived from an EMBL/GenBank/DDBJ whole genome shotgun (WGS) entry which is preliminary data.</text>
</comment>
<keyword evidence="1" id="KW-0812">Transmembrane</keyword>
<gene>
    <name evidence="2" type="ORF">KAJ71_09210</name>
</gene>
<dbReference type="EMBL" id="JAGQDC010000005">
    <property type="protein sequence ID" value="MCL1029201.1"/>
    <property type="molecule type" value="Genomic_DNA"/>
</dbReference>
<evidence type="ECO:0008006" key="4">
    <source>
        <dbReference type="Google" id="ProtNLM"/>
    </source>
</evidence>
<evidence type="ECO:0000313" key="2">
    <source>
        <dbReference type="EMBL" id="MCL1029201.1"/>
    </source>
</evidence>
<feature type="transmembrane region" description="Helical" evidence="1">
    <location>
        <begin position="23"/>
        <end position="41"/>
    </location>
</feature>
<dbReference type="Proteomes" id="UP001165275">
    <property type="component" value="Unassembled WGS sequence"/>
</dbReference>
<accession>A0ABT0KAY5</accession>
<proteinExistence type="predicted"/>
<protein>
    <recommendedName>
        <fullName evidence="4">Nicotinamide riboside transporter PnuC</fullName>
    </recommendedName>
</protein>
<sequence length="70" mass="7987">MALTEILPAIGILLTPWQPRHEVLIGVFITLSSAFWLWINARNKNLKVWMLFINGAFYFAYIIASISFSG</sequence>
<organism evidence="2 3">
    <name type="scientific">Serratia silvae</name>
    <dbReference type="NCBI Taxonomy" id="2824122"/>
    <lineage>
        <taxon>Bacteria</taxon>
        <taxon>Pseudomonadati</taxon>
        <taxon>Pseudomonadota</taxon>
        <taxon>Gammaproteobacteria</taxon>
        <taxon>Enterobacterales</taxon>
        <taxon>Yersiniaceae</taxon>
        <taxon>Serratia</taxon>
    </lineage>
</organism>
<keyword evidence="1" id="KW-0472">Membrane</keyword>
<evidence type="ECO:0000313" key="3">
    <source>
        <dbReference type="Proteomes" id="UP001165275"/>
    </source>
</evidence>
<name>A0ABT0KAY5_9GAMM</name>